<keyword evidence="5 10" id="KW-0378">Hydrolase</keyword>
<evidence type="ECO:0000256" key="8">
    <source>
        <dbReference type="PIRSR" id="PIRSR601461-1"/>
    </source>
</evidence>
<comment type="similarity">
    <text evidence="1 10">Belongs to the peptidase A1 family.</text>
</comment>
<dbReference type="PANTHER" id="PTHR47966">
    <property type="entry name" value="BETA-SITE APP-CLEAVING ENZYME, ISOFORM A-RELATED"/>
    <property type="match status" value="1"/>
</dbReference>
<keyword evidence="2 10" id="KW-0645">Protease</keyword>
<proteinExistence type="inferred from homology"/>
<evidence type="ECO:0000313" key="14">
    <source>
        <dbReference type="EMBL" id="KYK61800.1"/>
    </source>
</evidence>
<evidence type="ECO:0000259" key="13">
    <source>
        <dbReference type="PROSITE" id="PS51767"/>
    </source>
</evidence>
<protein>
    <recommendedName>
        <fullName evidence="7">Probable aspartic-type endopeptidase OPSB</fullName>
    </recommendedName>
    <alternativeName>
        <fullName evidence="6">Probable aspartic-type endopeptidase opsB</fullName>
    </alternativeName>
</protein>
<evidence type="ECO:0000256" key="1">
    <source>
        <dbReference type="ARBA" id="ARBA00007447"/>
    </source>
</evidence>
<evidence type="ECO:0000256" key="12">
    <source>
        <dbReference type="SAM" id="SignalP"/>
    </source>
</evidence>
<evidence type="ECO:0000256" key="6">
    <source>
        <dbReference type="ARBA" id="ARBA00067536"/>
    </source>
</evidence>
<evidence type="ECO:0000256" key="3">
    <source>
        <dbReference type="ARBA" id="ARBA00022729"/>
    </source>
</evidence>
<comment type="caution">
    <text evidence="14">The sequence shown here is derived from an EMBL/GenBank/DDBJ whole genome shotgun (WGS) entry which is preliminary data.</text>
</comment>
<keyword evidence="4 10" id="KW-0064">Aspartyl protease</keyword>
<sequence length="480" mass="51247">MKLAVPLALFALHGAANALYLQRRQPSDGPPRVLRLDLHRNAILDPVGHDRLRRRTATVNVDLDNYQTLYFFNASVGTPAQELRMHLDTGSSDLWVNTPKSDLCSMRSRPCAFSGEFSPNKSTTYEYINSKFNISYADGSSAAGDYVTDTLRFGGANVSAFQFGIGYESTSPQNVIGIGYPANEVQVVRYGMSPYDNLPARLAADGIIASNTFSLWLNDLDADTGSILFGGVDASRYHGDLVTVPIQKVQGAYVAFFITMTGLNVGTKTLDDDMALAVLLDSGSSFTYLPNSLTKQIYNAVDAVYQNEQRVAFVPCSLANENVTMTFKFSSPAAVAVPMNELVLPIPQSGSGDPLTFDNGEPACFFGILPADSGTSVLGDTFLRSAYTVFDLDNNSISLAQTKFNATESDVVEITKGASAIPSSKTAENPVPATSGLPMSTQGKGTGSSNDADDSGAYALIPSLEAVVLPMLVGLFLSIA</sequence>
<feature type="domain" description="Peptidase A1" evidence="13">
    <location>
        <begin position="70"/>
        <end position="400"/>
    </location>
</feature>
<evidence type="ECO:0000256" key="4">
    <source>
        <dbReference type="ARBA" id="ARBA00022750"/>
    </source>
</evidence>
<feature type="signal peptide" evidence="12">
    <location>
        <begin position="1"/>
        <end position="18"/>
    </location>
</feature>
<dbReference type="GO" id="GO:0006508">
    <property type="term" value="P:proteolysis"/>
    <property type="evidence" value="ECO:0007669"/>
    <property type="project" value="UniProtKB-KW"/>
</dbReference>
<evidence type="ECO:0000256" key="7">
    <source>
        <dbReference type="ARBA" id="ARBA00068059"/>
    </source>
</evidence>
<reference evidence="14 15" key="1">
    <citation type="journal article" date="2016" name="Sci. Rep.">
        <title>Insights into Adaptations to a Near-Obligate Nematode Endoparasitic Lifestyle from the Finished Genome of Drechmeria coniospora.</title>
        <authorList>
            <person name="Zhang L."/>
            <person name="Zhou Z."/>
            <person name="Guo Q."/>
            <person name="Fokkens L."/>
            <person name="Miskei M."/>
            <person name="Pocsi I."/>
            <person name="Zhang W."/>
            <person name="Chen M."/>
            <person name="Wang L."/>
            <person name="Sun Y."/>
            <person name="Donzelli B.G."/>
            <person name="Gibson D.M."/>
            <person name="Nelson D.R."/>
            <person name="Luo J.G."/>
            <person name="Rep M."/>
            <person name="Liu H."/>
            <person name="Yang S."/>
            <person name="Wang J."/>
            <person name="Krasnoff S.B."/>
            <person name="Xu Y."/>
            <person name="Molnar I."/>
            <person name="Lin M."/>
        </authorList>
    </citation>
    <scope>NUCLEOTIDE SEQUENCE [LARGE SCALE GENOMIC DNA]</scope>
    <source>
        <strain evidence="14 15">ARSEF 6962</strain>
    </source>
</reference>
<dbReference type="InterPro" id="IPR001969">
    <property type="entry name" value="Aspartic_peptidase_AS"/>
</dbReference>
<keyword evidence="3 12" id="KW-0732">Signal</keyword>
<keyword evidence="15" id="KW-1185">Reference proteome</keyword>
<dbReference type="CDD" id="cd05474">
    <property type="entry name" value="SAP_like"/>
    <property type="match status" value="1"/>
</dbReference>
<dbReference type="InterPro" id="IPR033121">
    <property type="entry name" value="PEPTIDASE_A1"/>
</dbReference>
<evidence type="ECO:0000256" key="5">
    <source>
        <dbReference type="ARBA" id="ARBA00022801"/>
    </source>
</evidence>
<feature type="active site" evidence="8">
    <location>
        <position position="281"/>
    </location>
</feature>
<dbReference type="STRING" id="98403.A0A151GXJ6"/>
<feature type="region of interest" description="Disordered" evidence="11">
    <location>
        <begin position="422"/>
        <end position="451"/>
    </location>
</feature>
<dbReference type="InParanoid" id="A0A151GXJ6"/>
<feature type="disulfide bond" evidence="9">
    <location>
        <begin position="316"/>
        <end position="364"/>
    </location>
</feature>
<accession>A0A151GXJ6</accession>
<gene>
    <name evidence="14" type="ORF">DCS_02944</name>
</gene>
<organism evidence="14 15">
    <name type="scientific">Drechmeria coniospora</name>
    <name type="common">Nematophagous fungus</name>
    <name type="synonym">Meria coniospora</name>
    <dbReference type="NCBI Taxonomy" id="98403"/>
    <lineage>
        <taxon>Eukaryota</taxon>
        <taxon>Fungi</taxon>
        <taxon>Dikarya</taxon>
        <taxon>Ascomycota</taxon>
        <taxon>Pezizomycotina</taxon>
        <taxon>Sordariomycetes</taxon>
        <taxon>Hypocreomycetidae</taxon>
        <taxon>Hypocreales</taxon>
        <taxon>Ophiocordycipitaceae</taxon>
        <taxon>Drechmeria</taxon>
    </lineage>
</organism>
<dbReference type="InterPro" id="IPR021109">
    <property type="entry name" value="Peptidase_aspartic_dom_sf"/>
</dbReference>
<feature type="chain" id="PRO_5007581040" description="Probable aspartic-type endopeptidase OPSB" evidence="12">
    <location>
        <begin position="19"/>
        <end position="480"/>
    </location>
</feature>
<dbReference type="EMBL" id="LAYC01000001">
    <property type="protein sequence ID" value="KYK61800.1"/>
    <property type="molecule type" value="Genomic_DNA"/>
</dbReference>
<evidence type="ECO:0000256" key="11">
    <source>
        <dbReference type="SAM" id="MobiDB-lite"/>
    </source>
</evidence>
<dbReference type="FunFam" id="2.40.70.10:FF:000011">
    <property type="entry name" value="Aspartic protease"/>
    <property type="match status" value="1"/>
</dbReference>
<dbReference type="Proteomes" id="UP000076580">
    <property type="component" value="Chromosome 01"/>
</dbReference>
<evidence type="ECO:0000256" key="9">
    <source>
        <dbReference type="PIRSR" id="PIRSR601461-2"/>
    </source>
</evidence>
<dbReference type="GO" id="GO:0004190">
    <property type="term" value="F:aspartic-type endopeptidase activity"/>
    <property type="evidence" value="ECO:0007669"/>
    <property type="project" value="UniProtKB-KW"/>
</dbReference>
<dbReference type="InterPro" id="IPR001461">
    <property type="entry name" value="Aspartic_peptidase_A1"/>
</dbReference>
<dbReference type="FunCoup" id="A0A151GXJ6">
    <property type="interactions" value="281"/>
</dbReference>
<dbReference type="InterPro" id="IPR033876">
    <property type="entry name" value="SAP-like"/>
</dbReference>
<evidence type="ECO:0000256" key="10">
    <source>
        <dbReference type="RuleBase" id="RU000454"/>
    </source>
</evidence>
<dbReference type="Gene3D" id="2.40.70.10">
    <property type="entry name" value="Acid Proteases"/>
    <property type="match status" value="2"/>
</dbReference>
<dbReference type="PANTHER" id="PTHR47966:SF65">
    <property type="entry name" value="ASPARTIC-TYPE ENDOPEPTIDASE"/>
    <property type="match status" value="1"/>
</dbReference>
<name>A0A151GXJ6_DRECN</name>
<evidence type="ECO:0000313" key="15">
    <source>
        <dbReference type="Proteomes" id="UP000076580"/>
    </source>
</evidence>
<keyword evidence="9" id="KW-1015">Disulfide bond</keyword>
<dbReference type="PRINTS" id="PR00792">
    <property type="entry name" value="PEPSIN"/>
</dbReference>
<feature type="active site" evidence="8">
    <location>
        <position position="88"/>
    </location>
</feature>
<evidence type="ECO:0000256" key="2">
    <source>
        <dbReference type="ARBA" id="ARBA00022670"/>
    </source>
</evidence>
<dbReference type="GeneID" id="63715587"/>
<dbReference type="PROSITE" id="PS00141">
    <property type="entry name" value="ASP_PROTEASE"/>
    <property type="match status" value="1"/>
</dbReference>
<dbReference type="SUPFAM" id="SSF50630">
    <property type="entry name" value="Acid proteases"/>
    <property type="match status" value="1"/>
</dbReference>
<dbReference type="RefSeq" id="XP_040661152.1">
    <property type="nucleotide sequence ID" value="XM_040800269.1"/>
</dbReference>
<dbReference type="PROSITE" id="PS51767">
    <property type="entry name" value="PEPTIDASE_A1"/>
    <property type="match status" value="1"/>
</dbReference>
<dbReference type="AlphaFoldDB" id="A0A151GXJ6"/>
<feature type="compositionally biased region" description="Polar residues" evidence="11">
    <location>
        <begin position="437"/>
        <end position="450"/>
    </location>
</feature>
<dbReference type="Pfam" id="PF00026">
    <property type="entry name" value="Asp"/>
    <property type="match status" value="1"/>
</dbReference>